<sequence length="206" mass="22830">MCRPSSSRLRRCSFVNLYRAGTCSALGGPRLPSPLPLPIVLTVYHPPVPLDPTNLVSIMAMGKHPSWLRSNIDSLFGRHVAQRCSPAPLCLSACIPPRRPPPLQVELGRRWCSWTLSAVAADEWAPIIHQCLSCSSLILWTLCDSLDAGVIYPLIVTLSVDLPSWAGQCTWRWDSMESVLPVLFYPASWPALGLSMVQRAWFTLPQ</sequence>
<dbReference type="EMBL" id="KV424060">
    <property type="protein sequence ID" value="KZT52625.1"/>
    <property type="molecule type" value="Genomic_DNA"/>
</dbReference>
<evidence type="ECO:0000313" key="1">
    <source>
        <dbReference type="EMBL" id="KZT52625.1"/>
    </source>
</evidence>
<keyword evidence="2" id="KW-1185">Reference proteome</keyword>
<accession>A0A165DE98</accession>
<protein>
    <submittedName>
        <fullName evidence="1">Uncharacterized protein</fullName>
    </submittedName>
</protein>
<reference evidence="1 2" key="1">
    <citation type="journal article" date="2016" name="Mol. Biol. Evol.">
        <title>Comparative Genomics of Early-Diverging Mushroom-Forming Fungi Provides Insights into the Origins of Lignocellulose Decay Capabilities.</title>
        <authorList>
            <person name="Nagy L.G."/>
            <person name="Riley R."/>
            <person name="Tritt A."/>
            <person name="Adam C."/>
            <person name="Daum C."/>
            <person name="Floudas D."/>
            <person name="Sun H."/>
            <person name="Yadav J.S."/>
            <person name="Pangilinan J."/>
            <person name="Larsson K.H."/>
            <person name="Matsuura K."/>
            <person name="Barry K."/>
            <person name="Labutti K."/>
            <person name="Kuo R."/>
            <person name="Ohm R.A."/>
            <person name="Bhattacharya S.S."/>
            <person name="Shirouzu T."/>
            <person name="Yoshinaga Y."/>
            <person name="Martin F.M."/>
            <person name="Grigoriev I.V."/>
            <person name="Hibbett D.S."/>
        </authorList>
    </citation>
    <scope>NUCLEOTIDE SEQUENCE [LARGE SCALE GENOMIC DNA]</scope>
    <source>
        <strain evidence="1 2">HHB12733</strain>
    </source>
</reference>
<dbReference type="Proteomes" id="UP000076842">
    <property type="component" value="Unassembled WGS sequence"/>
</dbReference>
<gene>
    <name evidence="1" type="ORF">CALCODRAFT_80636</name>
</gene>
<name>A0A165DE98_9BASI</name>
<proteinExistence type="predicted"/>
<dbReference type="AlphaFoldDB" id="A0A165DE98"/>
<dbReference type="InParanoid" id="A0A165DE98"/>
<evidence type="ECO:0000313" key="2">
    <source>
        <dbReference type="Proteomes" id="UP000076842"/>
    </source>
</evidence>
<organism evidence="1 2">
    <name type="scientific">Calocera cornea HHB12733</name>
    <dbReference type="NCBI Taxonomy" id="1353952"/>
    <lineage>
        <taxon>Eukaryota</taxon>
        <taxon>Fungi</taxon>
        <taxon>Dikarya</taxon>
        <taxon>Basidiomycota</taxon>
        <taxon>Agaricomycotina</taxon>
        <taxon>Dacrymycetes</taxon>
        <taxon>Dacrymycetales</taxon>
        <taxon>Dacrymycetaceae</taxon>
        <taxon>Calocera</taxon>
    </lineage>
</organism>